<evidence type="ECO:0000313" key="2">
    <source>
        <dbReference type="Proteomes" id="UP001208114"/>
    </source>
</evidence>
<proteinExistence type="predicted"/>
<organism evidence="1 2">
    <name type="scientific">Chryseobacterium gilvum</name>
    <dbReference type="NCBI Taxonomy" id="2976534"/>
    <lineage>
        <taxon>Bacteria</taxon>
        <taxon>Pseudomonadati</taxon>
        <taxon>Bacteroidota</taxon>
        <taxon>Flavobacteriia</taxon>
        <taxon>Flavobacteriales</taxon>
        <taxon>Weeksellaceae</taxon>
        <taxon>Chryseobacterium group</taxon>
        <taxon>Chryseobacterium</taxon>
    </lineage>
</organism>
<evidence type="ECO:0000313" key="1">
    <source>
        <dbReference type="EMBL" id="MCU7614276.1"/>
    </source>
</evidence>
<reference evidence="2" key="1">
    <citation type="submission" date="2023-07" db="EMBL/GenBank/DDBJ databases">
        <title>Chryseobacterium sp. GMJ5 Genome sequencing and assembly.</title>
        <authorList>
            <person name="Jung Y."/>
        </authorList>
    </citation>
    <scope>NUCLEOTIDE SEQUENCE [LARGE SCALE GENOMIC DNA]</scope>
    <source>
        <strain evidence="2">GMJ5</strain>
    </source>
</reference>
<sequence length="309" mass="34459">MKQLFYFIILLAGFSTIHSCKDLLDEDGNPLLDMNQGNGLTGPRALFREITDSDTIAEYHYNGLLLSEVLTDSASVTNVMWSGDKISQVTFNGFLDLDGNGKLDKDSISYTQLFTYGNQGRLTTISENRADYRRLPPVAPATIGVKVLFSKTKYLYNLKYSTATSKLDSIIMKSGPDITGTPFAYSDYSKAAYTYLGDNVSKVVRHYGKINGNVMAPATEKYGYEFLNYDAQINAYTLLPFAYKVSALLSTRAKDNRSMILSPNSPKRLTITDLTTPIPSPVIFSTDYNYDAQTYVLKGFGINYIYKPL</sequence>
<gene>
    <name evidence="1" type="ORF">N0B16_07490</name>
</gene>
<name>A0ABT2VWA0_9FLAO</name>
<evidence type="ECO:0008006" key="3">
    <source>
        <dbReference type="Google" id="ProtNLM"/>
    </source>
</evidence>
<accession>A0ABT2VWA0</accession>
<protein>
    <recommendedName>
        <fullName evidence="3">DUF4270 family protein</fullName>
    </recommendedName>
</protein>
<dbReference type="EMBL" id="JAOTEN010000002">
    <property type="protein sequence ID" value="MCU7614276.1"/>
    <property type="molecule type" value="Genomic_DNA"/>
</dbReference>
<keyword evidence="2" id="KW-1185">Reference proteome</keyword>
<dbReference type="Proteomes" id="UP001208114">
    <property type="component" value="Unassembled WGS sequence"/>
</dbReference>
<dbReference type="RefSeq" id="WP_262990169.1">
    <property type="nucleotide sequence ID" value="NZ_JAOTEN010000002.1"/>
</dbReference>
<comment type="caution">
    <text evidence="1">The sequence shown here is derived from an EMBL/GenBank/DDBJ whole genome shotgun (WGS) entry which is preliminary data.</text>
</comment>